<gene>
    <name evidence="1" type="ORF">H9849_02455</name>
</gene>
<accession>A0A9D2BDU9</accession>
<reference evidence="1" key="1">
    <citation type="journal article" date="2021" name="PeerJ">
        <title>Extensive microbial diversity within the chicken gut microbiome revealed by metagenomics and culture.</title>
        <authorList>
            <person name="Gilroy R."/>
            <person name="Ravi A."/>
            <person name="Getino M."/>
            <person name="Pursley I."/>
            <person name="Horton D.L."/>
            <person name="Alikhan N.F."/>
            <person name="Baker D."/>
            <person name="Gharbi K."/>
            <person name="Hall N."/>
            <person name="Watson M."/>
            <person name="Adriaenssens E.M."/>
            <person name="Foster-Nyarko E."/>
            <person name="Jarju S."/>
            <person name="Secka A."/>
            <person name="Antonio M."/>
            <person name="Oren A."/>
            <person name="Chaudhuri R.R."/>
            <person name="La Ragione R."/>
            <person name="Hildebrand F."/>
            <person name="Pallen M.J."/>
        </authorList>
    </citation>
    <scope>NUCLEOTIDE SEQUENCE</scope>
    <source>
        <strain evidence="1">ChiSxjej3B15-1167</strain>
    </source>
</reference>
<comment type="caution">
    <text evidence="1">The sequence shown here is derived from an EMBL/GenBank/DDBJ whole genome shotgun (WGS) entry which is preliminary data.</text>
</comment>
<reference evidence="1" key="2">
    <citation type="submission" date="2021-04" db="EMBL/GenBank/DDBJ databases">
        <authorList>
            <person name="Gilroy R."/>
        </authorList>
    </citation>
    <scope>NUCLEOTIDE SEQUENCE</scope>
    <source>
        <strain evidence="1">ChiSxjej3B15-1167</strain>
    </source>
</reference>
<name>A0A9D2BDU9_9FIRM</name>
<protein>
    <submittedName>
        <fullName evidence="1">Uncharacterized protein</fullName>
    </submittedName>
</protein>
<evidence type="ECO:0000313" key="1">
    <source>
        <dbReference type="EMBL" id="HIX71862.1"/>
    </source>
</evidence>
<dbReference type="Proteomes" id="UP000886805">
    <property type="component" value="Unassembled WGS sequence"/>
</dbReference>
<dbReference type="AlphaFoldDB" id="A0A9D2BDU9"/>
<dbReference type="EMBL" id="DXEQ01000071">
    <property type="protein sequence ID" value="HIX71862.1"/>
    <property type="molecule type" value="Genomic_DNA"/>
</dbReference>
<organism evidence="1 2">
    <name type="scientific">Candidatus Anaerobutyricum stercoripullorum</name>
    <dbReference type="NCBI Taxonomy" id="2838456"/>
    <lineage>
        <taxon>Bacteria</taxon>
        <taxon>Bacillati</taxon>
        <taxon>Bacillota</taxon>
        <taxon>Clostridia</taxon>
        <taxon>Lachnospirales</taxon>
        <taxon>Lachnospiraceae</taxon>
        <taxon>Anaerobutyricum</taxon>
    </lineage>
</organism>
<sequence length="124" mass="14349">MKIRSDFVTNSSSSSFILARKDELTEEQKQLILDYVCDNLLGEMVLTPDSTEEEIAGFIEEEYIEEERARQIRKALKEGKSIYYGCVSFEDCEYSYSDAFETLWADLEKCTPDNFTMIDGDLSY</sequence>
<evidence type="ECO:0000313" key="2">
    <source>
        <dbReference type="Proteomes" id="UP000886805"/>
    </source>
</evidence>
<proteinExistence type="predicted"/>